<dbReference type="AlphaFoldDB" id="A0A8D0FEN0"/>
<dbReference type="Ensembl" id="ENSSOCT00000014687.1">
    <property type="protein sequence ID" value="ENSSOCP00000014311.1"/>
    <property type="gene ID" value="ENSSOCG00000010826.1"/>
</dbReference>
<evidence type="ECO:0000313" key="2">
    <source>
        <dbReference type="Proteomes" id="UP000694551"/>
    </source>
</evidence>
<dbReference type="Proteomes" id="UP000694551">
    <property type="component" value="Unplaced"/>
</dbReference>
<name>A0A8D0FEN0_STROC</name>
<protein>
    <submittedName>
        <fullName evidence="1">Uncharacterized protein</fullName>
    </submittedName>
</protein>
<evidence type="ECO:0000313" key="1">
    <source>
        <dbReference type="Ensembl" id="ENSSOCP00000014311.1"/>
    </source>
</evidence>
<sequence length="87" mass="8929">MPVGNNDSAPKHTVFTVTPTVQGGTEVNEAVPSLTLSKYSHSTAHCSPPLLGSSDLANSASQVAGTAGVHLTSEPRGQLILHKPNLT</sequence>
<keyword evidence="2" id="KW-1185">Reference proteome</keyword>
<organism evidence="1 2">
    <name type="scientific">Strix occidentalis caurina</name>
    <name type="common">northern spotted owl</name>
    <dbReference type="NCBI Taxonomy" id="311401"/>
    <lineage>
        <taxon>Eukaryota</taxon>
        <taxon>Metazoa</taxon>
        <taxon>Chordata</taxon>
        <taxon>Craniata</taxon>
        <taxon>Vertebrata</taxon>
        <taxon>Euteleostomi</taxon>
        <taxon>Archelosauria</taxon>
        <taxon>Archosauria</taxon>
        <taxon>Dinosauria</taxon>
        <taxon>Saurischia</taxon>
        <taxon>Theropoda</taxon>
        <taxon>Coelurosauria</taxon>
        <taxon>Aves</taxon>
        <taxon>Neognathae</taxon>
        <taxon>Neoaves</taxon>
        <taxon>Telluraves</taxon>
        <taxon>Strigiformes</taxon>
        <taxon>Strigidae</taxon>
        <taxon>Strix</taxon>
    </lineage>
</organism>
<reference evidence="1" key="2">
    <citation type="submission" date="2025-09" db="UniProtKB">
        <authorList>
            <consortium name="Ensembl"/>
        </authorList>
    </citation>
    <scope>IDENTIFICATION</scope>
</reference>
<reference evidence="1" key="1">
    <citation type="submission" date="2025-08" db="UniProtKB">
        <authorList>
            <consortium name="Ensembl"/>
        </authorList>
    </citation>
    <scope>IDENTIFICATION</scope>
</reference>
<accession>A0A8D0FEN0</accession>
<proteinExistence type="predicted"/>